<feature type="domain" description="NADPH-dependent FMN reductase-like" evidence="6">
    <location>
        <begin position="1"/>
        <end position="119"/>
    </location>
</feature>
<proteinExistence type="inferred from homology"/>
<evidence type="ECO:0000313" key="8">
    <source>
        <dbReference type="EMBL" id="TCL11607.1"/>
    </source>
</evidence>
<evidence type="ECO:0000256" key="3">
    <source>
        <dbReference type="ARBA" id="ARBA00022630"/>
    </source>
</evidence>
<keyword evidence="3" id="KW-0285">Flavoprotein</keyword>
<dbReference type="EMBL" id="SMMS01000001">
    <property type="protein sequence ID" value="TCL11607.1"/>
    <property type="molecule type" value="Genomic_DNA"/>
</dbReference>
<dbReference type="RefSeq" id="WP_096712808.1">
    <property type="nucleotide sequence ID" value="NZ_OBDR01000011.1"/>
</dbReference>
<dbReference type="Proteomes" id="UP000295404">
    <property type="component" value="Unassembled WGS sequence"/>
</dbReference>
<organism evidence="7 9">
    <name type="scientific">Methanohalophilus euhalobius</name>
    <dbReference type="NCBI Taxonomy" id="51203"/>
    <lineage>
        <taxon>Archaea</taxon>
        <taxon>Methanobacteriati</taxon>
        <taxon>Methanobacteriota</taxon>
        <taxon>Stenosarchaea group</taxon>
        <taxon>Methanomicrobia</taxon>
        <taxon>Methanosarcinales</taxon>
        <taxon>Methanosarcinaceae</taxon>
        <taxon>Methanohalophilus</taxon>
    </lineage>
</organism>
<dbReference type="SUPFAM" id="SSF52218">
    <property type="entry name" value="Flavoproteins"/>
    <property type="match status" value="1"/>
</dbReference>
<dbReference type="PANTHER" id="PTHR43278">
    <property type="entry name" value="NAD(P)H-DEPENDENT FMN-CONTAINING OXIDOREDUCTASE YWQN-RELATED"/>
    <property type="match status" value="1"/>
</dbReference>
<dbReference type="EMBL" id="OBDR01000011">
    <property type="protein sequence ID" value="SNY20601.1"/>
    <property type="molecule type" value="Genomic_DNA"/>
</dbReference>
<evidence type="ECO:0000256" key="4">
    <source>
        <dbReference type="ARBA" id="ARBA00022643"/>
    </source>
</evidence>
<evidence type="ECO:0000259" key="6">
    <source>
        <dbReference type="Pfam" id="PF03358"/>
    </source>
</evidence>
<gene>
    <name evidence="8" type="ORF">C7960_0774</name>
    <name evidence="7" type="ORF">SAMN06295989_11128</name>
</gene>
<dbReference type="PANTHER" id="PTHR43278:SF1">
    <property type="entry name" value="IRON-SULFUR FLAVOPROTEIN MJ1083"/>
    <property type="match status" value="1"/>
</dbReference>
<comment type="cofactor">
    <cofactor evidence="1">
        <name>FMN</name>
        <dbReference type="ChEBI" id="CHEBI:58210"/>
    </cofactor>
</comment>
<accession>A0A285GDY0</accession>
<dbReference type="Proteomes" id="UP000217726">
    <property type="component" value="Unassembled WGS sequence"/>
</dbReference>
<evidence type="ECO:0000313" key="10">
    <source>
        <dbReference type="Proteomes" id="UP000295404"/>
    </source>
</evidence>
<keyword evidence="9" id="KW-1185">Reference proteome</keyword>
<keyword evidence="4" id="KW-0288">FMN</keyword>
<reference evidence="7" key="1">
    <citation type="submission" date="2017-09" db="EMBL/GenBank/DDBJ databases">
        <authorList>
            <person name="Ehlers B."/>
            <person name="Leendertz F.H."/>
        </authorList>
    </citation>
    <scope>NUCLEOTIDE SEQUENCE [LARGE SCALE GENOMIC DNA]</scope>
    <source>
        <strain evidence="7">WG-1MB</strain>
    </source>
</reference>
<evidence type="ECO:0000313" key="9">
    <source>
        <dbReference type="Proteomes" id="UP000217726"/>
    </source>
</evidence>
<evidence type="ECO:0000256" key="5">
    <source>
        <dbReference type="ARBA" id="ARBA00038292"/>
    </source>
</evidence>
<dbReference type="GO" id="GO:0016491">
    <property type="term" value="F:oxidoreductase activity"/>
    <property type="evidence" value="ECO:0007669"/>
    <property type="project" value="InterPro"/>
</dbReference>
<dbReference type="Gene3D" id="3.40.50.360">
    <property type="match status" value="1"/>
</dbReference>
<reference evidence="8 10" key="3">
    <citation type="submission" date="2019-03" db="EMBL/GenBank/DDBJ databases">
        <title>Subsurface microbial communities from deep shales in Ohio and West Virginia, USA.</title>
        <authorList>
            <person name="Wrighton K."/>
        </authorList>
    </citation>
    <scope>NUCLEOTIDE SEQUENCE [LARGE SCALE GENOMIC DNA]</scope>
    <source>
        <strain evidence="8 10">WG1_MB</strain>
    </source>
</reference>
<dbReference type="OrthoDB" id="9059at2157"/>
<comment type="similarity">
    <text evidence="5">Belongs to the SsuE family. Isf subfamily.</text>
</comment>
<sequence>MKILGVSGSPIKDSNADRALKAALEATDMEYEFVKIIDYTVAPCKACLGCVKTNVCVIKDDGIALAEKAKEADALIIAGFTPYSTLDSRTKAFIERLYSLRHQYGFMQGKPGGAIITSAIPKDFEMMPPASDNGINAITYYMMEEGMEAVGSVRILGNNPCVRCRFGDECDMSGIKMMFGPDATKESVGINKFEDQPEAVNAAKELGKNIAEYLKSKE</sequence>
<evidence type="ECO:0000313" key="7">
    <source>
        <dbReference type="EMBL" id="SNY20601.1"/>
    </source>
</evidence>
<dbReference type="InterPro" id="IPR005025">
    <property type="entry name" value="FMN_Rdtase-like_dom"/>
</dbReference>
<name>A0A285GDY0_9EURY</name>
<comment type="cofactor">
    <cofactor evidence="2">
        <name>[4Fe-4S] cluster</name>
        <dbReference type="ChEBI" id="CHEBI:49883"/>
    </cofactor>
</comment>
<dbReference type="Pfam" id="PF03358">
    <property type="entry name" value="FMN_red"/>
    <property type="match status" value="1"/>
</dbReference>
<evidence type="ECO:0000256" key="2">
    <source>
        <dbReference type="ARBA" id="ARBA00001966"/>
    </source>
</evidence>
<protein>
    <submittedName>
        <fullName evidence="7">Multimeric flavodoxin WrbA</fullName>
    </submittedName>
</protein>
<dbReference type="InterPro" id="IPR051796">
    <property type="entry name" value="ISF_SsuE-like"/>
</dbReference>
<reference evidence="9" key="2">
    <citation type="submission" date="2017-09" db="EMBL/GenBank/DDBJ databases">
        <authorList>
            <person name="Varghese N."/>
            <person name="Submissions S."/>
        </authorList>
    </citation>
    <scope>NUCLEOTIDE SEQUENCE [LARGE SCALE GENOMIC DNA]</scope>
    <source>
        <strain evidence="9">WG-1MB</strain>
    </source>
</reference>
<dbReference type="AlphaFoldDB" id="A0A285GDY0"/>
<evidence type="ECO:0000256" key="1">
    <source>
        <dbReference type="ARBA" id="ARBA00001917"/>
    </source>
</evidence>
<dbReference type="InterPro" id="IPR029039">
    <property type="entry name" value="Flavoprotein-like_sf"/>
</dbReference>